<comment type="caution">
    <text evidence="4">The sequence shown here is derived from an EMBL/GenBank/DDBJ whole genome shotgun (WGS) entry which is preliminary data.</text>
</comment>
<dbReference type="Pfam" id="PF13181">
    <property type="entry name" value="TPR_8"/>
    <property type="match status" value="1"/>
</dbReference>
<keyword evidence="1" id="KW-0677">Repeat</keyword>
<dbReference type="Pfam" id="PF12895">
    <property type="entry name" value="ANAPC3"/>
    <property type="match status" value="1"/>
</dbReference>
<accession>A0ABS8L4X0</accession>
<evidence type="ECO:0000256" key="3">
    <source>
        <dbReference type="PROSITE-ProRule" id="PRU00339"/>
    </source>
</evidence>
<dbReference type="RefSeq" id="WP_230554288.1">
    <property type="nucleotide sequence ID" value="NZ_JAJISD010000020.1"/>
</dbReference>
<evidence type="ECO:0000256" key="1">
    <source>
        <dbReference type="ARBA" id="ARBA00022737"/>
    </source>
</evidence>
<dbReference type="InterPro" id="IPR050498">
    <property type="entry name" value="Ycf3"/>
</dbReference>
<sequence length="412" mass="44524">MPLNDQQIQTLGRDALQRAAAGDFAQAEEMFARIVEARPNMGQALHLLGQVRLKLGRFAEAREPLERAAQFLPREVAAQTNLAGCLIQLGLNEQALAALARAARLKPNDAGIAHNTGRALEALGRAEEAERAYDQALSIDNRLVPSLSARAGLLAARGEWAGALTDLETALVSHPADPRLRLRRGELLLRQGDWWRGLGDHEARLEIPGERHTPDLPNWQGEPMTGRLLLYPEQADIESEAALRDTLMLARGLNGFPAGIEPIVQCAGTLAGWLAEASVRRGDSLENFVAAAPLRSVPHLLNWSLDALPAPARLHRQATPSSSVGWFSVVEPPAGLAITRTPDDIPACRLVVADDTWPAHAAASLGIPTVILLPRTADWLWGPNLGTSPWYPSAELLRDDDREGLAARLAGC</sequence>
<gene>
    <name evidence="4" type="ORF">LJ725_28450</name>
</gene>
<dbReference type="PANTHER" id="PTHR44858:SF1">
    <property type="entry name" value="UDP-N-ACETYLGLUCOSAMINE--PEPTIDE N-ACETYLGLUCOSAMINYLTRANSFERASE SPINDLY-RELATED"/>
    <property type="match status" value="1"/>
</dbReference>
<dbReference type="SUPFAM" id="SSF48452">
    <property type="entry name" value="TPR-like"/>
    <property type="match status" value="1"/>
</dbReference>
<keyword evidence="2 3" id="KW-0802">TPR repeat</keyword>
<proteinExistence type="predicted"/>
<dbReference type="SMART" id="SM00028">
    <property type="entry name" value="TPR"/>
    <property type="match status" value="6"/>
</dbReference>
<dbReference type="PROSITE" id="PS50005">
    <property type="entry name" value="TPR"/>
    <property type="match status" value="1"/>
</dbReference>
<name>A0ABS8L4X0_9HYPH</name>
<evidence type="ECO:0000313" key="4">
    <source>
        <dbReference type="EMBL" id="MCC8432918.1"/>
    </source>
</evidence>
<dbReference type="InterPro" id="IPR019734">
    <property type="entry name" value="TPR_rpt"/>
</dbReference>
<evidence type="ECO:0000256" key="2">
    <source>
        <dbReference type="ARBA" id="ARBA00022803"/>
    </source>
</evidence>
<keyword evidence="5" id="KW-1185">Reference proteome</keyword>
<dbReference type="PANTHER" id="PTHR44858">
    <property type="entry name" value="TETRATRICOPEPTIDE REPEAT PROTEIN 6"/>
    <property type="match status" value="1"/>
</dbReference>
<evidence type="ECO:0000313" key="5">
    <source>
        <dbReference type="Proteomes" id="UP001198862"/>
    </source>
</evidence>
<dbReference type="Proteomes" id="UP001198862">
    <property type="component" value="Unassembled WGS sequence"/>
</dbReference>
<dbReference type="EMBL" id="JAJISD010000020">
    <property type="protein sequence ID" value="MCC8432918.1"/>
    <property type="molecule type" value="Genomic_DNA"/>
</dbReference>
<dbReference type="Gene3D" id="3.40.50.2000">
    <property type="entry name" value="Glycogen Phosphorylase B"/>
    <property type="match status" value="1"/>
</dbReference>
<dbReference type="Gene3D" id="1.25.40.10">
    <property type="entry name" value="Tetratricopeptide repeat domain"/>
    <property type="match status" value="2"/>
</dbReference>
<dbReference type="InterPro" id="IPR011990">
    <property type="entry name" value="TPR-like_helical_dom_sf"/>
</dbReference>
<protein>
    <submittedName>
        <fullName evidence="4">Tetratricopeptide repeat protein</fullName>
    </submittedName>
</protein>
<feature type="repeat" description="TPR" evidence="3">
    <location>
        <begin position="42"/>
        <end position="75"/>
    </location>
</feature>
<reference evidence="4 5" key="1">
    <citation type="submission" date="2021-11" db="EMBL/GenBank/DDBJ databases">
        <authorList>
            <person name="Lee D.-H."/>
            <person name="Kim S.-B."/>
        </authorList>
    </citation>
    <scope>NUCLEOTIDE SEQUENCE [LARGE SCALE GENOMIC DNA]</scope>
    <source>
        <strain evidence="4 5">KCTC 52223</strain>
    </source>
</reference>
<dbReference type="Pfam" id="PF13432">
    <property type="entry name" value="TPR_16"/>
    <property type="match status" value="1"/>
</dbReference>
<dbReference type="SUPFAM" id="SSF53756">
    <property type="entry name" value="UDP-Glycosyltransferase/glycogen phosphorylase"/>
    <property type="match status" value="1"/>
</dbReference>
<organism evidence="4 5">
    <name type="scientific">Reyranella aquatilis</name>
    <dbReference type="NCBI Taxonomy" id="2035356"/>
    <lineage>
        <taxon>Bacteria</taxon>
        <taxon>Pseudomonadati</taxon>
        <taxon>Pseudomonadota</taxon>
        <taxon>Alphaproteobacteria</taxon>
        <taxon>Hyphomicrobiales</taxon>
        <taxon>Reyranellaceae</taxon>
        <taxon>Reyranella</taxon>
    </lineage>
</organism>